<keyword evidence="1" id="KW-0472">Membrane</keyword>
<keyword evidence="1" id="KW-0812">Transmembrane</keyword>
<dbReference type="RefSeq" id="WP_094121690.1">
    <property type="nucleotide sequence ID" value="NZ_MLFN01000057.1"/>
</dbReference>
<gene>
    <name evidence="5" type="ORF">HA41_16220</name>
</gene>
<dbReference type="EMBL" id="MLFN01000057">
    <property type="protein sequence ID" value="ORM51235.1"/>
    <property type="molecule type" value="Genomic_DNA"/>
</dbReference>
<dbReference type="AlphaFoldDB" id="A0A1X1BSR7"/>
<organism evidence="5 6">
    <name type="scientific">Pantoea conspicua</name>
    <dbReference type="NCBI Taxonomy" id="472705"/>
    <lineage>
        <taxon>Bacteria</taxon>
        <taxon>Pseudomonadati</taxon>
        <taxon>Pseudomonadota</taxon>
        <taxon>Gammaproteobacteria</taxon>
        <taxon>Enterobacterales</taxon>
        <taxon>Erwiniaceae</taxon>
        <taxon>Pantoea</taxon>
    </lineage>
</organism>
<evidence type="ECO:0000259" key="3">
    <source>
        <dbReference type="PROSITE" id="PS50883"/>
    </source>
</evidence>
<dbReference type="PROSITE" id="PS50112">
    <property type="entry name" value="PAS"/>
    <property type="match status" value="1"/>
</dbReference>
<dbReference type="SMART" id="SM00052">
    <property type="entry name" value="EAL"/>
    <property type="match status" value="1"/>
</dbReference>
<proteinExistence type="predicted"/>
<evidence type="ECO:0000313" key="5">
    <source>
        <dbReference type="EMBL" id="ORM51235.1"/>
    </source>
</evidence>
<dbReference type="Gene3D" id="3.30.450.20">
    <property type="entry name" value="PAS domain"/>
    <property type="match status" value="1"/>
</dbReference>
<evidence type="ECO:0000256" key="1">
    <source>
        <dbReference type="SAM" id="Phobius"/>
    </source>
</evidence>
<dbReference type="Pfam" id="PF00989">
    <property type="entry name" value="PAS"/>
    <property type="match status" value="1"/>
</dbReference>
<dbReference type="CDD" id="cd00130">
    <property type="entry name" value="PAS"/>
    <property type="match status" value="1"/>
</dbReference>
<dbReference type="SUPFAM" id="SSF55785">
    <property type="entry name" value="PYP-like sensor domain (PAS domain)"/>
    <property type="match status" value="1"/>
</dbReference>
<dbReference type="Gene3D" id="3.20.20.450">
    <property type="entry name" value="EAL domain"/>
    <property type="match status" value="1"/>
</dbReference>
<dbReference type="STRING" id="472705.GCA_001743465_00076"/>
<dbReference type="NCBIfam" id="TIGR00254">
    <property type="entry name" value="GGDEF"/>
    <property type="match status" value="1"/>
</dbReference>
<dbReference type="SMART" id="SM00091">
    <property type="entry name" value="PAS"/>
    <property type="match status" value="1"/>
</dbReference>
<dbReference type="SUPFAM" id="SSF141868">
    <property type="entry name" value="EAL domain-like"/>
    <property type="match status" value="1"/>
</dbReference>
<feature type="transmembrane region" description="Helical" evidence="1">
    <location>
        <begin position="32"/>
        <end position="51"/>
    </location>
</feature>
<dbReference type="PROSITE" id="PS50887">
    <property type="entry name" value="GGDEF"/>
    <property type="match status" value="1"/>
</dbReference>
<dbReference type="OrthoDB" id="9804951at2"/>
<sequence length="867" mass="97381">MTFDPPAPPSPSFAHAAEDRTVRFTRRSLRTLSLLLFGVLLLSMLMVLTIAQRQNSASIEHDKLLMQQTWKIRQDAMVTDIRDYAFWGEAWRNLHLTVNKVWAYDEENFGPGLYEEYHYEGVFVIDGYGRTSYAVINGQLTDMPLETWLGNQAHGMIAAARQLNNAALTRNAIINRQAAIVVAAPISRGKVASLPLKAGPPSIMVFVNLFTPAKLEELGAALDVRGPRLANSALDAEREPRMLQPVTGSTPLVLRWTPKMPGMGLIWFLLPLLVIMAIIIALITRRVSRHALYNAILSDRRFAMLAVSQQELANSEARFRDLAEAASDWIWETDEEGRLIYLSARFHTVTGHEISQWLGRHIDHLLTHPSHSLVTWLLRQEQEPQQMPLRCQFMSAHGDRRIGQLVAKTVWHDRRCIGFRGTVSDITQGMEAEARIQFLSRHDVLTGLPNRVQLQEFLTHHLELADDSHPLTIISLDLDQFRPINETWGHAAGDGVLNQMAQRLKRCIGPHELAARLGGDEFVLVLREGNRDKVDARCAQLVHDVQQPVTTGQHVHYLTASLGIACAPQDASHPEALLRMSDIALNEAREAGRNQWVWYANEMASQRNSKRDMAQRIEKALKNNEFRLHYQPRYQLLSGQLAGAEALIRWQIAPDQWITPDRFIPLAEESGLIATISDWVLMRACEDALAWGGDRYVSVNISPMEFRTSDLVQRVADTLAKSGLPATRLELEITENVTFEHPQHALEVMQSLRSLGVRLTVDDFGTGYAALGYLKTFPFNGLKIDRSWMKDFPESQQAQSVVAGIIALARAFALTITAEGIETEAQLNQLKLLSCEEGQGYFLGKPMPLAAFSTLLERTTQSPSDQA</sequence>
<dbReference type="InterPro" id="IPR013767">
    <property type="entry name" value="PAS_fold"/>
</dbReference>
<dbReference type="GO" id="GO:0006355">
    <property type="term" value="P:regulation of DNA-templated transcription"/>
    <property type="evidence" value="ECO:0007669"/>
    <property type="project" value="InterPro"/>
</dbReference>
<protein>
    <submittedName>
        <fullName evidence="5">Bifunctional diguanylate cyclase/phosphodiesterase</fullName>
    </submittedName>
</protein>
<dbReference type="SMART" id="SM00267">
    <property type="entry name" value="GGDEF"/>
    <property type="match status" value="1"/>
</dbReference>
<dbReference type="Pfam" id="PF00990">
    <property type="entry name" value="GGDEF"/>
    <property type="match status" value="1"/>
</dbReference>
<evidence type="ECO:0000259" key="4">
    <source>
        <dbReference type="PROSITE" id="PS50887"/>
    </source>
</evidence>
<dbReference type="InterPro" id="IPR007892">
    <property type="entry name" value="CHASE4"/>
</dbReference>
<comment type="caution">
    <text evidence="5">The sequence shown here is derived from an EMBL/GenBank/DDBJ whole genome shotgun (WGS) entry which is preliminary data.</text>
</comment>
<dbReference type="InterPro" id="IPR035965">
    <property type="entry name" value="PAS-like_dom_sf"/>
</dbReference>
<dbReference type="Pfam" id="PF05228">
    <property type="entry name" value="CHASE4"/>
    <property type="match status" value="1"/>
</dbReference>
<dbReference type="CDD" id="cd01948">
    <property type="entry name" value="EAL"/>
    <property type="match status" value="1"/>
</dbReference>
<feature type="domain" description="GGDEF" evidence="4">
    <location>
        <begin position="469"/>
        <end position="601"/>
    </location>
</feature>
<dbReference type="InterPro" id="IPR000014">
    <property type="entry name" value="PAS"/>
</dbReference>
<dbReference type="NCBIfam" id="TIGR00229">
    <property type="entry name" value="sensory_box"/>
    <property type="match status" value="1"/>
</dbReference>
<dbReference type="InterPro" id="IPR029787">
    <property type="entry name" value="Nucleotide_cyclase"/>
</dbReference>
<dbReference type="PANTHER" id="PTHR44757:SF10">
    <property type="entry name" value="MEMBRANE PROTEIN"/>
    <property type="match status" value="1"/>
</dbReference>
<dbReference type="Gene3D" id="3.30.70.270">
    <property type="match status" value="1"/>
</dbReference>
<evidence type="ECO:0000259" key="2">
    <source>
        <dbReference type="PROSITE" id="PS50112"/>
    </source>
</evidence>
<dbReference type="Proteomes" id="UP000193933">
    <property type="component" value="Unassembled WGS sequence"/>
</dbReference>
<keyword evidence="1" id="KW-1133">Transmembrane helix</keyword>
<reference evidence="5 6" key="1">
    <citation type="journal article" date="2017" name="Antonie Van Leeuwenhoek">
        <title>Phylogenomic resolution of the bacterial genus Pantoea and its relationship with Erwinia and Tatumella.</title>
        <authorList>
            <person name="Palmer M."/>
            <person name="Steenkamp E.T."/>
            <person name="Coetzee M.P."/>
            <person name="Chan W.Y."/>
            <person name="van Zyl E."/>
            <person name="De Maayer P."/>
            <person name="Coutinho T.A."/>
            <person name="Blom J."/>
            <person name="Smits T.H."/>
            <person name="Duffy B."/>
            <person name="Venter S.N."/>
        </authorList>
    </citation>
    <scope>NUCLEOTIDE SEQUENCE [LARGE SCALE GENOMIC DNA]</scope>
    <source>
        <strain evidence="5 6">LMG 24534</strain>
    </source>
</reference>
<dbReference type="CDD" id="cd01949">
    <property type="entry name" value="GGDEF"/>
    <property type="match status" value="1"/>
</dbReference>
<dbReference type="InterPro" id="IPR000160">
    <property type="entry name" value="GGDEF_dom"/>
</dbReference>
<accession>A0A1X1BSR7</accession>
<keyword evidence="6" id="KW-1185">Reference proteome</keyword>
<name>A0A1X1BSR7_9GAMM</name>
<feature type="domain" description="EAL" evidence="3">
    <location>
        <begin position="610"/>
        <end position="860"/>
    </location>
</feature>
<feature type="domain" description="PAS" evidence="2">
    <location>
        <begin position="315"/>
        <end position="370"/>
    </location>
</feature>
<dbReference type="PROSITE" id="PS50883">
    <property type="entry name" value="EAL"/>
    <property type="match status" value="1"/>
</dbReference>
<dbReference type="InterPro" id="IPR035919">
    <property type="entry name" value="EAL_sf"/>
</dbReference>
<dbReference type="InterPro" id="IPR001633">
    <property type="entry name" value="EAL_dom"/>
</dbReference>
<dbReference type="SUPFAM" id="SSF55073">
    <property type="entry name" value="Nucleotide cyclase"/>
    <property type="match status" value="1"/>
</dbReference>
<dbReference type="InterPro" id="IPR052155">
    <property type="entry name" value="Biofilm_reg_signaling"/>
</dbReference>
<dbReference type="Pfam" id="PF00563">
    <property type="entry name" value="EAL"/>
    <property type="match status" value="1"/>
</dbReference>
<feature type="transmembrane region" description="Helical" evidence="1">
    <location>
        <begin position="265"/>
        <end position="284"/>
    </location>
</feature>
<dbReference type="PANTHER" id="PTHR44757">
    <property type="entry name" value="DIGUANYLATE CYCLASE DGCP"/>
    <property type="match status" value="1"/>
</dbReference>
<evidence type="ECO:0000313" key="6">
    <source>
        <dbReference type="Proteomes" id="UP000193933"/>
    </source>
</evidence>
<dbReference type="InterPro" id="IPR043128">
    <property type="entry name" value="Rev_trsase/Diguanyl_cyclase"/>
</dbReference>